<organism evidence="1 2">
    <name type="scientific">Zea mays</name>
    <name type="common">Maize</name>
    <dbReference type="NCBI Taxonomy" id="4577"/>
    <lineage>
        <taxon>Eukaryota</taxon>
        <taxon>Viridiplantae</taxon>
        <taxon>Streptophyta</taxon>
        <taxon>Embryophyta</taxon>
        <taxon>Tracheophyta</taxon>
        <taxon>Spermatophyta</taxon>
        <taxon>Magnoliopsida</taxon>
        <taxon>Liliopsida</taxon>
        <taxon>Poales</taxon>
        <taxon>Poaceae</taxon>
        <taxon>PACMAD clade</taxon>
        <taxon>Panicoideae</taxon>
        <taxon>Andropogonodae</taxon>
        <taxon>Andropogoneae</taxon>
        <taxon>Tripsacinae</taxon>
        <taxon>Zea</taxon>
    </lineage>
</organism>
<dbReference type="EnsemblPlants" id="Zm00001eb271140_T001">
    <property type="protein sequence ID" value="Zm00001eb271140_P001"/>
    <property type="gene ID" value="Zm00001eb271140"/>
</dbReference>
<dbReference type="AlphaFoldDB" id="A0A804PVR9"/>
<evidence type="ECO:0000313" key="2">
    <source>
        <dbReference type="Proteomes" id="UP000007305"/>
    </source>
</evidence>
<protein>
    <submittedName>
        <fullName evidence="1">Uncharacterized protein</fullName>
    </submittedName>
</protein>
<keyword evidence="2" id="KW-1185">Reference proteome</keyword>
<dbReference type="Proteomes" id="UP000007305">
    <property type="component" value="Chromosome 6"/>
</dbReference>
<dbReference type="Gramene" id="Zm00001eb271140_T001">
    <property type="protein sequence ID" value="Zm00001eb271140_P001"/>
    <property type="gene ID" value="Zm00001eb271140"/>
</dbReference>
<proteinExistence type="predicted"/>
<evidence type="ECO:0000313" key="1">
    <source>
        <dbReference type="EnsemblPlants" id="Zm00001eb271140_P001"/>
    </source>
</evidence>
<reference evidence="1" key="2">
    <citation type="submission" date="2019-07" db="EMBL/GenBank/DDBJ databases">
        <authorList>
            <person name="Seetharam A."/>
            <person name="Woodhouse M."/>
            <person name="Cannon E."/>
        </authorList>
    </citation>
    <scope>NUCLEOTIDE SEQUENCE [LARGE SCALE GENOMIC DNA]</scope>
    <source>
        <strain evidence="1">cv. B73</strain>
    </source>
</reference>
<name>A0A804PVR9_MAIZE</name>
<sequence>MAPFLLGSNGVAEQQHCPLLPGMQQSILLSSPTKQRAPSSLFSVVPAGCSTKCAASHALQQPSHSFSTPLIACRRSRARCATPSVTSLKPVTSTSRFTLCPFDETPSLVDSLCD</sequence>
<reference evidence="2" key="1">
    <citation type="journal article" date="2009" name="Science">
        <title>The B73 maize genome: complexity, diversity, and dynamics.</title>
        <authorList>
            <person name="Schnable P.S."/>
            <person name="Ware D."/>
            <person name="Fulton R.S."/>
            <person name="Stein J.C."/>
            <person name="Wei F."/>
            <person name="Pasternak S."/>
            <person name="Liang C."/>
            <person name="Zhang J."/>
            <person name="Fulton L."/>
            <person name="Graves T.A."/>
            <person name="Minx P."/>
            <person name="Reily A.D."/>
            <person name="Courtney L."/>
            <person name="Kruchowski S.S."/>
            <person name="Tomlinson C."/>
            <person name="Strong C."/>
            <person name="Delehaunty K."/>
            <person name="Fronick C."/>
            <person name="Courtney B."/>
            <person name="Rock S.M."/>
            <person name="Belter E."/>
            <person name="Du F."/>
            <person name="Kim K."/>
            <person name="Abbott R.M."/>
            <person name="Cotton M."/>
            <person name="Levy A."/>
            <person name="Marchetto P."/>
            <person name="Ochoa K."/>
            <person name="Jackson S.M."/>
            <person name="Gillam B."/>
            <person name="Chen W."/>
            <person name="Yan L."/>
            <person name="Higginbotham J."/>
            <person name="Cardenas M."/>
            <person name="Waligorski J."/>
            <person name="Applebaum E."/>
            <person name="Phelps L."/>
            <person name="Falcone J."/>
            <person name="Kanchi K."/>
            <person name="Thane T."/>
            <person name="Scimone A."/>
            <person name="Thane N."/>
            <person name="Henke J."/>
            <person name="Wang T."/>
            <person name="Ruppert J."/>
            <person name="Shah N."/>
            <person name="Rotter K."/>
            <person name="Hodges J."/>
            <person name="Ingenthron E."/>
            <person name="Cordes M."/>
            <person name="Kohlberg S."/>
            <person name="Sgro J."/>
            <person name="Delgado B."/>
            <person name="Mead K."/>
            <person name="Chinwalla A."/>
            <person name="Leonard S."/>
            <person name="Crouse K."/>
            <person name="Collura K."/>
            <person name="Kudrna D."/>
            <person name="Currie J."/>
            <person name="He R."/>
            <person name="Angelova A."/>
            <person name="Rajasekar S."/>
            <person name="Mueller T."/>
            <person name="Lomeli R."/>
            <person name="Scara G."/>
            <person name="Ko A."/>
            <person name="Delaney K."/>
            <person name="Wissotski M."/>
            <person name="Lopez G."/>
            <person name="Campos D."/>
            <person name="Braidotti M."/>
            <person name="Ashley E."/>
            <person name="Golser W."/>
            <person name="Kim H."/>
            <person name="Lee S."/>
            <person name="Lin J."/>
            <person name="Dujmic Z."/>
            <person name="Kim W."/>
            <person name="Talag J."/>
            <person name="Zuccolo A."/>
            <person name="Fan C."/>
            <person name="Sebastian A."/>
            <person name="Kramer M."/>
            <person name="Spiegel L."/>
            <person name="Nascimento L."/>
            <person name="Zutavern T."/>
            <person name="Miller B."/>
            <person name="Ambroise C."/>
            <person name="Muller S."/>
            <person name="Spooner W."/>
            <person name="Narechania A."/>
            <person name="Ren L."/>
            <person name="Wei S."/>
            <person name="Kumari S."/>
            <person name="Faga B."/>
            <person name="Levy M.J."/>
            <person name="McMahan L."/>
            <person name="Van Buren P."/>
            <person name="Vaughn M.W."/>
            <person name="Ying K."/>
            <person name="Yeh C.-T."/>
            <person name="Emrich S.J."/>
            <person name="Jia Y."/>
            <person name="Kalyanaraman A."/>
            <person name="Hsia A.-P."/>
            <person name="Barbazuk W.B."/>
            <person name="Baucom R.S."/>
            <person name="Brutnell T.P."/>
            <person name="Carpita N.C."/>
            <person name="Chaparro C."/>
            <person name="Chia J.-M."/>
            <person name="Deragon J.-M."/>
            <person name="Estill J.C."/>
            <person name="Fu Y."/>
            <person name="Jeddeloh J.A."/>
            <person name="Han Y."/>
            <person name="Lee H."/>
            <person name="Li P."/>
            <person name="Lisch D.R."/>
            <person name="Liu S."/>
            <person name="Liu Z."/>
            <person name="Nagel D.H."/>
            <person name="McCann M.C."/>
            <person name="SanMiguel P."/>
            <person name="Myers A.M."/>
            <person name="Nettleton D."/>
            <person name="Nguyen J."/>
            <person name="Penning B.W."/>
            <person name="Ponnala L."/>
            <person name="Schneider K.L."/>
            <person name="Schwartz D.C."/>
            <person name="Sharma A."/>
            <person name="Soderlund C."/>
            <person name="Springer N.M."/>
            <person name="Sun Q."/>
            <person name="Wang H."/>
            <person name="Waterman M."/>
            <person name="Westerman R."/>
            <person name="Wolfgruber T.K."/>
            <person name="Yang L."/>
            <person name="Yu Y."/>
            <person name="Zhang L."/>
            <person name="Zhou S."/>
            <person name="Zhu Q."/>
            <person name="Bennetzen J.L."/>
            <person name="Dawe R.K."/>
            <person name="Jiang J."/>
            <person name="Jiang N."/>
            <person name="Presting G.G."/>
            <person name="Wessler S.R."/>
            <person name="Aluru S."/>
            <person name="Martienssen R.A."/>
            <person name="Clifton S.W."/>
            <person name="McCombie W.R."/>
            <person name="Wing R.A."/>
            <person name="Wilson R.K."/>
        </authorList>
    </citation>
    <scope>NUCLEOTIDE SEQUENCE [LARGE SCALE GENOMIC DNA]</scope>
    <source>
        <strain evidence="2">cv. B73</strain>
    </source>
</reference>
<reference evidence="1" key="3">
    <citation type="submission" date="2021-05" db="UniProtKB">
        <authorList>
            <consortium name="EnsemblPlants"/>
        </authorList>
    </citation>
    <scope>IDENTIFICATION</scope>
    <source>
        <strain evidence="1">cv. B73</strain>
    </source>
</reference>
<accession>A0A804PVR9</accession>
<dbReference type="InParanoid" id="A0A804PVR9"/>